<dbReference type="AlphaFoldDB" id="A0AAJ5EGN0"/>
<keyword evidence="7" id="KW-1185">Reference proteome</keyword>
<accession>A0AAJ5EGN0</accession>
<gene>
    <name evidence="6" type="ORF">E4031_01175</name>
    <name evidence="5" type="ORF">E4Z98_05470</name>
</gene>
<dbReference type="EMBL" id="SRHU01000006">
    <property type="protein sequence ID" value="TFZ43007.1"/>
    <property type="molecule type" value="Genomic_DNA"/>
</dbReference>
<dbReference type="InterPro" id="IPR036388">
    <property type="entry name" value="WH-like_DNA-bd_sf"/>
</dbReference>
<dbReference type="GO" id="GO:0003700">
    <property type="term" value="F:DNA-binding transcription factor activity"/>
    <property type="evidence" value="ECO:0007669"/>
    <property type="project" value="InterPro"/>
</dbReference>
<evidence type="ECO:0000313" key="6">
    <source>
        <dbReference type="EMBL" id="TFZ43007.1"/>
    </source>
</evidence>
<dbReference type="GO" id="GO:0003677">
    <property type="term" value="F:DNA binding"/>
    <property type="evidence" value="ECO:0007669"/>
    <property type="project" value="UniProtKB-KW"/>
</dbReference>
<dbReference type="SUPFAM" id="SSF46785">
    <property type="entry name" value="Winged helix' DNA-binding domain"/>
    <property type="match status" value="1"/>
</dbReference>
<evidence type="ECO:0000313" key="7">
    <source>
        <dbReference type="Proteomes" id="UP000296883"/>
    </source>
</evidence>
<keyword evidence="2" id="KW-0238">DNA-binding</keyword>
<dbReference type="PANTHER" id="PTHR44846:SF1">
    <property type="entry name" value="MANNOSYL-D-GLYCERATE TRANSPORT_METABOLISM SYSTEM REPRESSOR MNGR-RELATED"/>
    <property type="match status" value="1"/>
</dbReference>
<dbReference type="SUPFAM" id="SSF64288">
    <property type="entry name" value="Chorismate lyase-like"/>
    <property type="match status" value="1"/>
</dbReference>
<dbReference type="InterPro" id="IPR050679">
    <property type="entry name" value="Bact_HTH_transcr_reg"/>
</dbReference>
<evidence type="ECO:0000256" key="1">
    <source>
        <dbReference type="ARBA" id="ARBA00023015"/>
    </source>
</evidence>
<reference evidence="5 7" key="2">
    <citation type="journal article" date="2020" name="Int. J. Syst. Evol. Microbiol.">
        <title>Vagococcus xieshaowenii sp. nov., isolated from snow finch (Montifringilla taczanowskii) cloacal content.</title>
        <authorList>
            <person name="Ge Y."/>
            <person name="Yang J."/>
            <person name="Lai X.H."/>
            <person name="Zhang G."/>
            <person name="Jin D."/>
            <person name="Lu S."/>
            <person name="Wang B."/>
            <person name="Huang Y."/>
            <person name="Huang Y."/>
            <person name="Ren Z."/>
            <person name="Zhang X."/>
            <person name="Xu J."/>
        </authorList>
    </citation>
    <scope>NUCLEOTIDE SEQUENCE [LARGE SCALE GENOMIC DNA]</scope>
    <source>
        <strain evidence="5">Personal::cf-49</strain>
        <strain evidence="7">personal::cf-49</strain>
    </source>
</reference>
<dbReference type="CDD" id="cd07377">
    <property type="entry name" value="WHTH_GntR"/>
    <property type="match status" value="1"/>
</dbReference>
<evidence type="ECO:0000256" key="3">
    <source>
        <dbReference type="ARBA" id="ARBA00023163"/>
    </source>
</evidence>
<organism evidence="6 8">
    <name type="scientific">Vagococcus xieshaowenii</name>
    <dbReference type="NCBI Taxonomy" id="2562451"/>
    <lineage>
        <taxon>Bacteria</taxon>
        <taxon>Bacillati</taxon>
        <taxon>Bacillota</taxon>
        <taxon>Bacilli</taxon>
        <taxon>Lactobacillales</taxon>
        <taxon>Enterococcaceae</taxon>
        <taxon>Vagococcus</taxon>
    </lineage>
</organism>
<name>A0AAJ5EGN0_9ENTE</name>
<evidence type="ECO:0000313" key="8">
    <source>
        <dbReference type="Proteomes" id="UP000297725"/>
    </source>
</evidence>
<dbReference type="Pfam" id="PF00392">
    <property type="entry name" value="GntR"/>
    <property type="match status" value="1"/>
</dbReference>
<dbReference type="InterPro" id="IPR036390">
    <property type="entry name" value="WH_DNA-bd_sf"/>
</dbReference>
<dbReference type="Gene3D" id="3.40.1410.10">
    <property type="entry name" value="Chorismate lyase-like"/>
    <property type="match status" value="1"/>
</dbReference>
<keyword evidence="1" id="KW-0805">Transcription regulation</keyword>
<keyword evidence="3" id="KW-0804">Transcription</keyword>
<dbReference type="InterPro" id="IPR011663">
    <property type="entry name" value="UTRA"/>
</dbReference>
<protein>
    <submittedName>
        <fullName evidence="6">GntR family transcriptional regulator</fullName>
    </submittedName>
</protein>
<dbReference type="PRINTS" id="PR00035">
    <property type="entry name" value="HTHGNTR"/>
</dbReference>
<dbReference type="GO" id="GO:0045892">
    <property type="term" value="P:negative regulation of DNA-templated transcription"/>
    <property type="evidence" value="ECO:0007669"/>
    <property type="project" value="TreeGrafter"/>
</dbReference>
<dbReference type="InterPro" id="IPR000524">
    <property type="entry name" value="Tscrpt_reg_HTH_GntR"/>
</dbReference>
<proteinExistence type="predicted"/>
<evidence type="ECO:0000256" key="2">
    <source>
        <dbReference type="ARBA" id="ARBA00023125"/>
    </source>
</evidence>
<dbReference type="Pfam" id="PF07702">
    <property type="entry name" value="UTRA"/>
    <property type="match status" value="1"/>
</dbReference>
<dbReference type="SMART" id="SM00866">
    <property type="entry name" value="UTRA"/>
    <property type="match status" value="1"/>
</dbReference>
<dbReference type="Gene3D" id="1.10.10.10">
    <property type="entry name" value="Winged helix-like DNA-binding domain superfamily/Winged helix DNA-binding domain"/>
    <property type="match status" value="1"/>
</dbReference>
<evidence type="ECO:0000259" key="4">
    <source>
        <dbReference type="PROSITE" id="PS50949"/>
    </source>
</evidence>
<evidence type="ECO:0000313" key="5">
    <source>
        <dbReference type="EMBL" id="QCA28792.1"/>
    </source>
</evidence>
<dbReference type="EMBL" id="CP038865">
    <property type="protein sequence ID" value="QCA28792.1"/>
    <property type="molecule type" value="Genomic_DNA"/>
</dbReference>
<reference evidence="6 8" key="1">
    <citation type="submission" date="2019-03" db="EMBL/GenBank/DDBJ databases">
        <title>Vagococcus sp. was isolated fron gut of Carduelis flavirostris.</title>
        <authorList>
            <person name="Ge Y."/>
        </authorList>
    </citation>
    <scope>NUCLEOTIDE SEQUENCE [LARGE SCALE GENOMIC DNA]</scope>
    <source>
        <strain evidence="6 8">CF-210</strain>
    </source>
</reference>
<dbReference type="Proteomes" id="UP000297725">
    <property type="component" value="Unassembled WGS sequence"/>
</dbReference>
<sequence length="243" mass="28024">MVTGVSENNNNIPRYLQIHNQLRQEIEEGKWRIGDKLPSERDLALHFDVSRMTLRQAVQTLADEGVLERKIGSGTYVAAKKVQETLTGTTSFSEIVRSQGKEPSAKAVSFFVTQPSASEMEKLKLRPTDKILKLERIRYANEVPICFEVMSIPYELVKDFSKAEIIKSFYETMQLKGNYRIGYSEQNITATLARERTADFLDTKKGEAMLKLIQVTYLEDGRPFEMVRSYYVADRFEFVLERR</sequence>
<dbReference type="SMART" id="SM00345">
    <property type="entry name" value="HTH_GNTR"/>
    <property type="match status" value="1"/>
</dbReference>
<dbReference type="FunFam" id="1.10.10.10:FF:000079">
    <property type="entry name" value="GntR family transcriptional regulator"/>
    <property type="match status" value="1"/>
</dbReference>
<dbReference type="PROSITE" id="PS50949">
    <property type="entry name" value="HTH_GNTR"/>
    <property type="match status" value="1"/>
</dbReference>
<feature type="domain" description="HTH gntR-type" evidence="4">
    <location>
        <begin position="12"/>
        <end position="80"/>
    </location>
</feature>
<dbReference type="PANTHER" id="PTHR44846">
    <property type="entry name" value="MANNOSYL-D-GLYCERATE TRANSPORT/METABOLISM SYSTEM REPRESSOR MNGR-RELATED"/>
    <property type="match status" value="1"/>
</dbReference>
<dbReference type="InterPro" id="IPR028978">
    <property type="entry name" value="Chorismate_lyase_/UTRA_dom_sf"/>
</dbReference>
<dbReference type="Proteomes" id="UP000296883">
    <property type="component" value="Chromosome"/>
</dbReference>